<name>A0A4R5KKY5_9BACL</name>
<dbReference type="RefSeq" id="WP_133230294.1">
    <property type="nucleotide sequence ID" value="NZ_SMRT01000008.1"/>
</dbReference>
<dbReference type="Pfam" id="PF21348">
    <property type="entry name" value="RGL11_C"/>
    <property type="match status" value="1"/>
</dbReference>
<evidence type="ECO:0000313" key="2">
    <source>
        <dbReference type="EMBL" id="TDF96146.1"/>
    </source>
</evidence>
<protein>
    <recommendedName>
        <fullName evidence="1">Rhamnogalacturonan lyase family 11 C-terminal domain-containing protein</fullName>
    </recommendedName>
</protein>
<dbReference type="SUPFAM" id="SSF69318">
    <property type="entry name" value="Integrin alpha N-terminal domain"/>
    <property type="match status" value="1"/>
</dbReference>
<sequence length="457" mass="51486">MAKKIELKQVLELSLGSSIGMLRAFPVRLGKGKQAIAAVYSADFDIDPYYEMFFFPTDTLKLTLFTQEGEVLWTRDFGKTVIPGIWFCPVFPFDLDGDGTDEIWYVHNRNEQHQLSLLDSCLERIDGRTGQTIGQYPWVYPDRQQPLSTQFRNFIAGGYVKEEPVLVTAQGTYGNMFLQGWNRDMSPRWEFQVGKDEAGARGSHLCPVVDLNHDGIDEILWGERCIELDTGRELFCADRDSYRGHSDIIQPMRSRDNGEWSLYTIRESDHEASPRVLLYNAAGERLWGNVERGHMDMGWTARLKDDGGHVAMAIRIGAKTCGPDGRFHQDRDEFVFDAASGQPYTLPFSVYQTIPVDLNGDGFHELVRGIPGGDGEVLDRHGRSCGRVGGTVAMASRFMDLPGEQLLCFYPDGMIRIWADANAEDSGPALERYRHPFYASSQRLTGVGYNLCLMCGL</sequence>
<gene>
    <name evidence="2" type="ORF">E1757_17230</name>
</gene>
<dbReference type="InterPro" id="IPR028994">
    <property type="entry name" value="Integrin_alpha_N"/>
</dbReference>
<organism evidence="2 3">
    <name type="scientific">Paenibacillus piri</name>
    <dbReference type="NCBI Taxonomy" id="2547395"/>
    <lineage>
        <taxon>Bacteria</taxon>
        <taxon>Bacillati</taxon>
        <taxon>Bacillota</taxon>
        <taxon>Bacilli</taxon>
        <taxon>Bacillales</taxon>
        <taxon>Paenibacillaceae</taxon>
        <taxon>Paenibacillus</taxon>
    </lineage>
</organism>
<feature type="domain" description="Rhamnogalacturonan lyase family 11 C-terminal" evidence="1">
    <location>
        <begin position="162"/>
        <end position="298"/>
    </location>
</feature>
<dbReference type="PANTHER" id="PTHR43118:SF1">
    <property type="entry name" value="RHAMNOGALACTURONAN LYASE (EUROFUNG)"/>
    <property type="match status" value="1"/>
</dbReference>
<dbReference type="InterPro" id="IPR034641">
    <property type="entry name" value="RGL11"/>
</dbReference>
<comment type="caution">
    <text evidence="2">The sequence shown here is derived from an EMBL/GenBank/DDBJ whole genome shotgun (WGS) entry which is preliminary data.</text>
</comment>
<dbReference type="InterPro" id="IPR049366">
    <property type="entry name" value="RGL11_C"/>
</dbReference>
<proteinExistence type="predicted"/>
<dbReference type="PANTHER" id="PTHR43118">
    <property type="entry name" value="RHAMNOGALACTURONAN LYASE (EUROFUNG)"/>
    <property type="match status" value="1"/>
</dbReference>
<reference evidence="2 3" key="1">
    <citation type="submission" date="2019-03" db="EMBL/GenBank/DDBJ databases">
        <title>This is whole genome sequence of Paenibacillus sp MS74 strain.</title>
        <authorList>
            <person name="Trinh H.N."/>
        </authorList>
    </citation>
    <scope>NUCLEOTIDE SEQUENCE [LARGE SCALE GENOMIC DNA]</scope>
    <source>
        <strain evidence="2 3">MS74</strain>
    </source>
</reference>
<evidence type="ECO:0000313" key="3">
    <source>
        <dbReference type="Proteomes" id="UP000295636"/>
    </source>
</evidence>
<accession>A0A4R5KKY5</accession>
<dbReference type="OrthoDB" id="9816589at2"/>
<dbReference type="EMBL" id="SMRT01000008">
    <property type="protein sequence ID" value="TDF96146.1"/>
    <property type="molecule type" value="Genomic_DNA"/>
</dbReference>
<evidence type="ECO:0000259" key="1">
    <source>
        <dbReference type="Pfam" id="PF21348"/>
    </source>
</evidence>
<dbReference type="AlphaFoldDB" id="A0A4R5KKY5"/>
<keyword evidence="3" id="KW-1185">Reference proteome</keyword>
<dbReference type="Proteomes" id="UP000295636">
    <property type="component" value="Unassembled WGS sequence"/>
</dbReference>